<organism evidence="1">
    <name type="scientific">Pseudomonas sp. Hg7Tf</name>
    <dbReference type="NCBI Taxonomy" id="3236988"/>
    <lineage>
        <taxon>Bacteria</taxon>
        <taxon>Pseudomonadati</taxon>
        <taxon>Pseudomonadota</taxon>
        <taxon>Gammaproteobacteria</taxon>
        <taxon>Pseudomonadales</taxon>
        <taxon>Pseudomonadaceae</taxon>
        <taxon>Pseudomonas</taxon>
    </lineage>
</organism>
<dbReference type="EMBL" id="CP162607">
    <property type="protein sequence ID" value="XDK37068.1"/>
    <property type="molecule type" value="Genomic_DNA"/>
</dbReference>
<accession>A0AB39I121</accession>
<name>A0AB39I121_9PSED</name>
<dbReference type="AlphaFoldDB" id="A0AB39I121"/>
<evidence type="ECO:0000313" key="1">
    <source>
        <dbReference type="EMBL" id="XDK37068.1"/>
    </source>
</evidence>
<dbReference type="RefSeq" id="WP_280043250.1">
    <property type="nucleotide sequence ID" value="NZ_CP162607.1"/>
</dbReference>
<proteinExistence type="predicted"/>
<reference evidence="1" key="1">
    <citation type="submission" date="2024-07" db="EMBL/GenBank/DDBJ databases">
        <title>Identification and characteristics of a novel species of coltsfoot's symbiotic bacteria.</title>
        <authorList>
            <person name="Juszczyk A."/>
            <person name="Jasielczuk I."/>
            <person name="Gurgul A."/>
            <person name="Rogala M."/>
            <person name="Kowalczyk A."/>
            <person name="Szmatola T."/>
            <person name="Kosecka-Strojek M."/>
            <person name="Arent Z."/>
            <person name="Latowski D."/>
        </authorList>
    </citation>
    <scope>NUCLEOTIDE SEQUENCE</scope>
    <source>
        <strain evidence="1">Hg7Tf</strain>
    </source>
</reference>
<protein>
    <submittedName>
        <fullName evidence="1">Pilus assembly protein PilX</fullName>
    </submittedName>
</protein>
<gene>
    <name evidence="1" type="ORF">AB4Y39_25840</name>
</gene>
<sequence>MTGRGKIRQRGLVLLLSLTLVALLGLLGLSAMGSATQQERMAHNLVTTLQVFEQTQHVLQQGELQTLAQAWPVCEFCVPPPEAGFITTGGVYSGPMASSGLSWLAADGGFYLIQSLGVSTQARQLPPGLAVNLYRVTAVGRNGAARSVLESVVAQPVGQTAQPWRRILWRQVY</sequence>